<accession>A0A2U1LFQ2</accession>
<dbReference type="PANTHER" id="PTHR27003:SF328">
    <property type="entry name" value="PROTEIN KINASE DOMAIN-CONTAINING PROTEIN"/>
    <property type="match status" value="1"/>
</dbReference>
<evidence type="ECO:0000256" key="6">
    <source>
        <dbReference type="PROSITE-ProRule" id="PRU10141"/>
    </source>
</evidence>
<dbReference type="InterPro" id="IPR008271">
    <property type="entry name" value="Ser/Thr_kinase_AS"/>
</dbReference>
<keyword evidence="4 8" id="KW-0418">Kinase</keyword>
<dbReference type="InterPro" id="IPR000719">
    <property type="entry name" value="Prot_kinase_dom"/>
</dbReference>
<protein>
    <submittedName>
        <fullName evidence="8">Serine/threonine/dual specificity protein kinase, catalytic domain-containing protein</fullName>
    </submittedName>
</protein>
<dbReference type="GO" id="GO:0004674">
    <property type="term" value="F:protein serine/threonine kinase activity"/>
    <property type="evidence" value="ECO:0007669"/>
    <property type="project" value="UniProtKB-KW"/>
</dbReference>
<feature type="domain" description="Protein kinase" evidence="7">
    <location>
        <begin position="197"/>
        <end position="476"/>
    </location>
</feature>
<dbReference type="InterPro" id="IPR017441">
    <property type="entry name" value="Protein_kinase_ATP_BS"/>
</dbReference>
<dbReference type="AlphaFoldDB" id="A0A2U1LFQ2"/>
<dbReference type="PROSITE" id="PS00107">
    <property type="entry name" value="PROTEIN_KINASE_ATP"/>
    <property type="match status" value="1"/>
</dbReference>
<comment type="caution">
    <text evidence="8">The sequence shown here is derived from an EMBL/GenBank/DDBJ whole genome shotgun (WGS) entry which is preliminary data.</text>
</comment>
<evidence type="ECO:0000256" key="5">
    <source>
        <dbReference type="ARBA" id="ARBA00022840"/>
    </source>
</evidence>
<evidence type="ECO:0000313" key="9">
    <source>
        <dbReference type="Proteomes" id="UP000245207"/>
    </source>
</evidence>
<feature type="domain" description="Protein kinase" evidence="7">
    <location>
        <begin position="596"/>
        <end position="883"/>
    </location>
</feature>
<sequence>MNEATQGCFDVCLSIYTPQYSFLCVWVNCFRFEGYFDPRLCLYNQQWSFISVGDRYVPTSMFTISQTTNGEKAFATPKQMANSHSGMETDGRYIYVVSGQQGPQRRTPPVAEKNFLLPLSNVILIFITRTRLTQYACNTTSKHPICTPHTTGRYQAQRFKKPLNRVINYCSSLGSSTPAQTCFRFSLAQIKRATRNFDDEMVIGQGGFGKVYGCFIYAEKTIHDVAIKRLDCMSNQGATEFKAEIETLSKLRHCHLVSLIGFCEDNKEMILVYEYMPHGTLYDHLHKADTPLSWMQRLKIAIGAARGLDYLHTGIGTQQGLIHRDVKSSNILLDKNWDAMISDFGLSKIGPINQSSSYVDTSVKGTFGYLDPEYFYTTKLTRKTDVFAFGVVLFEILSGRHAVDRSLEEDQCSLVRWAQKCVKERKLDQLVDFSIAGTIASKCLRGFAQTAYCCLNSDPKKRPTMTEVVASLQALLELQKKFDLSAESPRFAQTAYCCLNSDPKKRPTMTEVVASLQALLELQKKFDLSAESPSIMGFPWKIHEYLFSTTKLQNSDQISTNEPKSHDKHMNQDEELVTRDVKVFTYHELKYATRDFSKDMFLGASSYGVVFKGWVDKKTYIPNKHSIGLPIAVNKLDIYSCFDLKMLKEFHHPNLVNLIGYCLEREQLFLVHEFVPNGNFKDLLCSGGVAGLPLATKVKMAVGIARGIVFLHNTQRGVVNKLLERHKILLDEEFTVKLSDYDVTKLVHGRNFGNYHDRGDYYPGCWRHLQLRSNLSGFTVVFAEILSGQQISIKEGLWEIDCLFMGIGMYDKKQSLENMAKLCFEICNDVNSESKIGTILKNYDEFIKTRLKRLGRHTYLRRHGFRGGGRSFSKCRGEGSITLQFTIFMRKDKSYQGTQVVMVLDKSLCKWFIIPFASGSEIAVCLFVGYKEGVFWRVGWKAVG</sequence>
<dbReference type="InterPro" id="IPR011009">
    <property type="entry name" value="Kinase-like_dom_sf"/>
</dbReference>
<dbReference type="GO" id="GO:0005524">
    <property type="term" value="F:ATP binding"/>
    <property type="evidence" value="ECO:0007669"/>
    <property type="project" value="UniProtKB-UniRule"/>
</dbReference>
<keyword evidence="2" id="KW-0808">Transferase</keyword>
<dbReference type="STRING" id="35608.A0A2U1LFQ2"/>
<dbReference type="SMART" id="SM00220">
    <property type="entry name" value="S_TKc"/>
    <property type="match status" value="1"/>
</dbReference>
<dbReference type="InterPro" id="IPR045272">
    <property type="entry name" value="ANXUR1/2-like"/>
</dbReference>
<dbReference type="GO" id="GO:0009506">
    <property type="term" value="C:plasmodesma"/>
    <property type="evidence" value="ECO:0007669"/>
    <property type="project" value="TreeGrafter"/>
</dbReference>
<keyword evidence="5 6" id="KW-0067">ATP-binding</keyword>
<dbReference type="Gene3D" id="1.10.510.10">
    <property type="entry name" value="Transferase(Phosphotransferase) domain 1"/>
    <property type="match status" value="2"/>
</dbReference>
<keyword evidence="1" id="KW-0723">Serine/threonine-protein kinase</keyword>
<dbReference type="InterPro" id="IPR001245">
    <property type="entry name" value="Ser-Thr/Tyr_kinase_cat_dom"/>
</dbReference>
<evidence type="ECO:0000256" key="3">
    <source>
        <dbReference type="ARBA" id="ARBA00022741"/>
    </source>
</evidence>
<dbReference type="Proteomes" id="UP000245207">
    <property type="component" value="Unassembled WGS sequence"/>
</dbReference>
<dbReference type="Gene3D" id="3.30.200.20">
    <property type="entry name" value="Phosphorylase Kinase, domain 1"/>
    <property type="match status" value="2"/>
</dbReference>
<evidence type="ECO:0000256" key="2">
    <source>
        <dbReference type="ARBA" id="ARBA00022679"/>
    </source>
</evidence>
<dbReference type="OrthoDB" id="1720310at2759"/>
<dbReference type="FunFam" id="1.10.510.10:FF:000084">
    <property type="entry name" value="Wall-associated receptor kinase 2"/>
    <property type="match status" value="1"/>
</dbReference>
<evidence type="ECO:0000259" key="7">
    <source>
        <dbReference type="PROSITE" id="PS50011"/>
    </source>
</evidence>
<proteinExistence type="predicted"/>
<name>A0A2U1LFQ2_ARTAN</name>
<evidence type="ECO:0000313" key="8">
    <source>
        <dbReference type="EMBL" id="PWA47816.1"/>
    </source>
</evidence>
<dbReference type="FunFam" id="3.30.200.20:FF:000039">
    <property type="entry name" value="receptor-like protein kinase FERONIA"/>
    <property type="match status" value="1"/>
</dbReference>
<dbReference type="PROSITE" id="PS00108">
    <property type="entry name" value="PROTEIN_KINASE_ST"/>
    <property type="match status" value="1"/>
</dbReference>
<evidence type="ECO:0000256" key="4">
    <source>
        <dbReference type="ARBA" id="ARBA00022777"/>
    </source>
</evidence>
<keyword evidence="9" id="KW-1185">Reference proteome</keyword>
<evidence type="ECO:0000256" key="1">
    <source>
        <dbReference type="ARBA" id="ARBA00022527"/>
    </source>
</evidence>
<dbReference type="PROSITE" id="PS50011">
    <property type="entry name" value="PROTEIN_KINASE_DOM"/>
    <property type="match status" value="2"/>
</dbReference>
<dbReference type="Pfam" id="PF07714">
    <property type="entry name" value="PK_Tyr_Ser-Thr"/>
    <property type="match status" value="2"/>
</dbReference>
<dbReference type="GO" id="GO:0004714">
    <property type="term" value="F:transmembrane receptor protein tyrosine kinase activity"/>
    <property type="evidence" value="ECO:0007669"/>
    <property type="project" value="InterPro"/>
</dbReference>
<dbReference type="CDD" id="cd14066">
    <property type="entry name" value="STKc_IRAK"/>
    <property type="match status" value="1"/>
</dbReference>
<dbReference type="SUPFAM" id="SSF56112">
    <property type="entry name" value="Protein kinase-like (PK-like)"/>
    <property type="match status" value="2"/>
</dbReference>
<dbReference type="GO" id="GO:0005886">
    <property type="term" value="C:plasma membrane"/>
    <property type="evidence" value="ECO:0007669"/>
    <property type="project" value="TreeGrafter"/>
</dbReference>
<gene>
    <name evidence="8" type="ORF">CTI12_AA497350</name>
</gene>
<dbReference type="EMBL" id="PKPP01009638">
    <property type="protein sequence ID" value="PWA47816.1"/>
    <property type="molecule type" value="Genomic_DNA"/>
</dbReference>
<reference evidence="8 9" key="1">
    <citation type="journal article" date="2018" name="Mol. Plant">
        <title>The genome of Artemisia annua provides insight into the evolution of Asteraceae family and artemisinin biosynthesis.</title>
        <authorList>
            <person name="Shen Q."/>
            <person name="Zhang L."/>
            <person name="Liao Z."/>
            <person name="Wang S."/>
            <person name="Yan T."/>
            <person name="Shi P."/>
            <person name="Liu M."/>
            <person name="Fu X."/>
            <person name="Pan Q."/>
            <person name="Wang Y."/>
            <person name="Lv Z."/>
            <person name="Lu X."/>
            <person name="Zhang F."/>
            <person name="Jiang W."/>
            <person name="Ma Y."/>
            <person name="Chen M."/>
            <person name="Hao X."/>
            <person name="Li L."/>
            <person name="Tang Y."/>
            <person name="Lv G."/>
            <person name="Zhou Y."/>
            <person name="Sun X."/>
            <person name="Brodelius P.E."/>
            <person name="Rose J.K.C."/>
            <person name="Tang K."/>
        </authorList>
    </citation>
    <scope>NUCLEOTIDE SEQUENCE [LARGE SCALE GENOMIC DNA]</scope>
    <source>
        <strain evidence="9">cv. Huhao1</strain>
        <tissue evidence="8">Leaf</tissue>
    </source>
</reference>
<dbReference type="PANTHER" id="PTHR27003">
    <property type="entry name" value="OS07G0166700 PROTEIN"/>
    <property type="match status" value="1"/>
</dbReference>
<organism evidence="8 9">
    <name type="scientific">Artemisia annua</name>
    <name type="common">Sweet wormwood</name>
    <dbReference type="NCBI Taxonomy" id="35608"/>
    <lineage>
        <taxon>Eukaryota</taxon>
        <taxon>Viridiplantae</taxon>
        <taxon>Streptophyta</taxon>
        <taxon>Embryophyta</taxon>
        <taxon>Tracheophyta</taxon>
        <taxon>Spermatophyta</taxon>
        <taxon>Magnoliopsida</taxon>
        <taxon>eudicotyledons</taxon>
        <taxon>Gunneridae</taxon>
        <taxon>Pentapetalae</taxon>
        <taxon>asterids</taxon>
        <taxon>campanulids</taxon>
        <taxon>Asterales</taxon>
        <taxon>Asteraceae</taxon>
        <taxon>Asteroideae</taxon>
        <taxon>Anthemideae</taxon>
        <taxon>Artemisiinae</taxon>
        <taxon>Artemisia</taxon>
    </lineage>
</organism>
<keyword evidence="3 6" id="KW-0547">Nucleotide-binding</keyword>
<feature type="binding site" evidence="6">
    <location>
        <position position="228"/>
    </location>
    <ligand>
        <name>ATP</name>
        <dbReference type="ChEBI" id="CHEBI:30616"/>
    </ligand>
</feature>